<sequence length="544" mass="61148">MLSSAARKIHLVRNFLALKNEIVPMVALTAVDIKHNFHTQYNNIDSDGCVKNEQLSKKSSEVRKSNSFTKKIELDKKMKSELHSIRVFNRLVFGPLLETKKQKIKRLKNKDNEFTNLNSICSPMKHDNWYHEHREDYERFAAIYSGNVPTAKHNGSKHSGSENVNSTRISLGKKTSCDIEKNVVKASIKSVNKKSAVELAHLAVDCLSRNSIPKTDESTIIEPKNSPFNKETFEGEINSEIIHVKNSVYFPTTTTIDINSLLSFPLFYSDRTESHLAAVNNVIRSIPLNSGNAIDAIQTCRHPTGAKFHTMVNGSFAGAPQPYKKVPSVSHILSSTMSDASLAILAKWEAQMIAKLGVQGFQDYKQELFSQGSLMHRCIHTQLDQHQAPLEQELMQLKGLWNSVQNVVAEVEQAGGVSALESSVVHPHLHYGGIIDCVAVYRGSPMVIEWKTSSKVKRTLQATYDNPLQVAAYLGALQFDPAMQHLRQVRTGLLAYSYNSGKPGDVHILTPALLENYWRQWLQRLALFWRRETTSNFNGLNCSY</sequence>
<dbReference type="PANTHER" id="PTHR31340:SF5">
    <property type="entry name" value="MITOCHONDRIAL GENOME MAINTENANCE EXONUCLEASE 1"/>
    <property type="match status" value="1"/>
</dbReference>
<dbReference type="GO" id="GO:0008297">
    <property type="term" value="F:single-stranded DNA exodeoxyribonuclease activity"/>
    <property type="evidence" value="ECO:0007669"/>
    <property type="project" value="UniProtKB-UniRule"/>
</dbReference>
<dbReference type="AlphaFoldDB" id="A0A8B7PD74"/>
<keyword evidence="1" id="KW-0496">Mitochondrion</keyword>
<reference evidence="4" key="1">
    <citation type="submission" date="2025-08" db="UniProtKB">
        <authorList>
            <consortium name="RefSeq"/>
        </authorList>
    </citation>
    <scope>IDENTIFICATION</scope>
    <source>
        <tissue evidence="4">Whole organism</tissue>
    </source>
</reference>
<dbReference type="KEGG" id="hazt:108679495"/>
<dbReference type="HAMAP" id="MF_03030">
    <property type="entry name" value="MGME1"/>
    <property type="match status" value="1"/>
</dbReference>
<dbReference type="GO" id="GO:0005739">
    <property type="term" value="C:mitochondrion"/>
    <property type="evidence" value="ECO:0007669"/>
    <property type="project" value="UniProtKB-SubCell"/>
</dbReference>
<feature type="domain" description="PD-(D/E)XK endonuclease-like" evidence="2">
    <location>
        <begin position="424"/>
        <end position="530"/>
    </location>
</feature>
<evidence type="ECO:0000313" key="4">
    <source>
        <dbReference type="RefSeq" id="XP_018023612.1"/>
    </source>
</evidence>
<comment type="similarity">
    <text evidence="1">Belongs to the MGME1 family.</text>
</comment>
<feature type="active site" evidence="1">
    <location>
        <position position="451"/>
    </location>
</feature>
<protein>
    <recommendedName>
        <fullName evidence="1">Mitochondrial genome maintenance exonuclease 1</fullName>
        <ecNumber evidence="1">3.1.-.-</ecNumber>
    </recommendedName>
</protein>
<dbReference type="InterPro" id="IPR011604">
    <property type="entry name" value="PDDEXK-like_dom_sf"/>
</dbReference>
<dbReference type="RefSeq" id="XP_018023612.1">
    <property type="nucleotide sequence ID" value="XM_018168123.1"/>
</dbReference>
<name>A0A8B7PD74_HYAAZ</name>
<dbReference type="Gene3D" id="3.90.320.10">
    <property type="match status" value="1"/>
</dbReference>
<keyword evidence="3" id="KW-1185">Reference proteome</keyword>
<gene>
    <name evidence="4" type="primary">LOC108679495</name>
</gene>
<feature type="active site" evidence="1">
    <location>
        <position position="449"/>
    </location>
</feature>
<dbReference type="GO" id="GO:0043504">
    <property type="term" value="P:mitochondrial DNA repair"/>
    <property type="evidence" value="ECO:0007669"/>
    <property type="project" value="UniProtKB-UniRule"/>
</dbReference>
<dbReference type="OrthoDB" id="5777131at2759"/>
<keyword evidence="1" id="KW-0378">Hydrolase</keyword>
<accession>A0A8B7PD74</accession>
<keyword evidence="1" id="KW-0540">Nuclease</keyword>
<evidence type="ECO:0000259" key="2">
    <source>
        <dbReference type="Pfam" id="PF12705"/>
    </source>
</evidence>
<keyword evidence="1" id="KW-0269">Exonuclease</keyword>
<organism evidence="3 4">
    <name type="scientific">Hyalella azteca</name>
    <name type="common">Amphipod</name>
    <dbReference type="NCBI Taxonomy" id="294128"/>
    <lineage>
        <taxon>Eukaryota</taxon>
        <taxon>Metazoa</taxon>
        <taxon>Ecdysozoa</taxon>
        <taxon>Arthropoda</taxon>
        <taxon>Crustacea</taxon>
        <taxon>Multicrustacea</taxon>
        <taxon>Malacostraca</taxon>
        <taxon>Eumalacostraca</taxon>
        <taxon>Peracarida</taxon>
        <taxon>Amphipoda</taxon>
        <taxon>Senticaudata</taxon>
        <taxon>Talitrida</taxon>
        <taxon>Talitroidea</taxon>
        <taxon>Hyalellidae</taxon>
        <taxon>Hyalella</taxon>
    </lineage>
</organism>
<dbReference type="PANTHER" id="PTHR31340">
    <property type="entry name" value="MITOCHONDRIAL GENOME MAINTENANCE EXONUCLEASE 1"/>
    <property type="match status" value="1"/>
</dbReference>
<proteinExistence type="inferred from homology"/>
<feature type="active site" evidence="1">
    <location>
        <position position="436"/>
    </location>
</feature>
<comment type="function">
    <text evidence="1">Metal-dependent single-stranded DNA (ssDNA) exonuclease involved in mitochondrial genome maintenance.</text>
</comment>
<dbReference type="Proteomes" id="UP000694843">
    <property type="component" value="Unplaced"/>
</dbReference>
<dbReference type="GeneID" id="108679495"/>
<comment type="subcellular location">
    <subcellularLocation>
        <location evidence="1">Mitochondrion</location>
    </subcellularLocation>
</comment>
<dbReference type="GO" id="GO:0006264">
    <property type="term" value="P:mitochondrial DNA replication"/>
    <property type="evidence" value="ECO:0007669"/>
    <property type="project" value="TreeGrafter"/>
</dbReference>
<dbReference type="EC" id="3.1.-.-" evidence="1"/>
<dbReference type="InterPro" id="IPR038726">
    <property type="entry name" value="PDDEXK_AddAB-type"/>
</dbReference>
<evidence type="ECO:0000256" key="1">
    <source>
        <dbReference type="HAMAP-Rule" id="MF_03030"/>
    </source>
</evidence>
<dbReference type="Pfam" id="PF12705">
    <property type="entry name" value="PDDEXK_1"/>
    <property type="match status" value="1"/>
</dbReference>
<evidence type="ECO:0000313" key="3">
    <source>
        <dbReference type="Proteomes" id="UP000694843"/>
    </source>
</evidence>